<keyword evidence="1" id="KW-1133">Transmembrane helix</keyword>
<feature type="transmembrane region" description="Helical" evidence="1">
    <location>
        <begin position="20"/>
        <end position="43"/>
    </location>
</feature>
<reference evidence="2 3" key="1">
    <citation type="submission" date="2018-11" db="EMBL/GenBank/DDBJ databases">
        <title>Genome sequence of Saitozyma podzolica DSM 27192.</title>
        <authorList>
            <person name="Aliyu H."/>
            <person name="Gorte O."/>
            <person name="Ochsenreither K."/>
        </authorList>
    </citation>
    <scope>NUCLEOTIDE SEQUENCE [LARGE SCALE GENOMIC DNA]</scope>
    <source>
        <strain evidence="2 3">DSM 27192</strain>
    </source>
</reference>
<keyword evidence="3" id="KW-1185">Reference proteome</keyword>
<proteinExistence type="predicted"/>
<evidence type="ECO:0000313" key="3">
    <source>
        <dbReference type="Proteomes" id="UP000279259"/>
    </source>
</evidence>
<gene>
    <name evidence="2" type="ORF">EHS25_008423</name>
</gene>
<feature type="transmembrane region" description="Helical" evidence="1">
    <location>
        <begin position="157"/>
        <end position="176"/>
    </location>
</feature>
<dbReference type="EMBL" id="RSCD01000005">
    <property type="protein sequence ID" value="RSH92975.1"/>
    <property type="molecule type" value="Genomic_DNA"/>
</dbReference>
<feature type="transmembrane region" description="Helical" evidence="1">
    <location>
        <begin position="99"/>
        <end position="118"/>
    </location>
</feature>
<evidence type="ECO:0000313" key="2">
    <source>
        <dbReference type="EMBL" id="RSH92975.1"/>
    </source>
</evidence>
<protein>
    <recommendedName>
        <fullName evidence="4">DUF1772 domain-containing protein</fullName>
    </recommendedName>
</protein>
<keyword evidence="1" id="KW-0472">Membrane</keyword>
<keyword evidence="1" id="KW-0812">Transmembrane</keyword>
<dbReference type="Pfam" id="PF08592">
    <property type="entry name" value="Anthrone_oxy"/>
    <property type="match status" value="1"/>
</dbReference>
<evidence type="ECO:0000256" key="1">
    <source>
        <dbReference type="SAM" id="Phobius"/>
    </source>
</evidence>
<organism evidence="2 3">
    <name type="scientific">Saitozyma podzolica</name>
    <dbReference type="NCBI Taxonomy" id="1890683"/>
    <lineage>
        <taxon>Eukaryota</taxon>
        <taxon>Fungi</taxon>
        <taxon>Dikarya</taxon>
        <taxon>Basidiomycota</taxon>
        <taxon>Agaricomycotina</taxon>
        <taxon>Tremellomycetes</taxon>
        <taxon>Tremellales</taxon>
        <taxon>Trimorphomycetaceae</taxon>
        <taxon>Saitozyma</taxon>
    </lineage>
</organism>
<sequence length="178" mass="19004">MSDLLSHLSHVPTVTYPLAAGLVTTSSILFGNVGLSLVGPLPIIRGRLGTHNLDAKQRVRVWKLFFDGAATYIVAGTVLTTTLHLLVPFLTRSPLVRSAAVVSAASSISIIPFTLVFIMPTNKRLGVLDAQADLSGAEEKEAGELIAKWEARHNLRYAFYELGWAAGLVALVGAVAGW</sequence>
<feature type="transmembrane region" description="Helical" evidence="1">
    <location>
        <begin position="64"/>
        <end position="87"/>
    </location>
</feature>
<dbReference type="Proteomes" id="UP000279259">
    <property type="component" value="Unassembled WGS sequence"/>
</dbReference>
<dbReference type="InterPro" id="IPR013901">
    <property type="entry name" value="Anthrone_oxy"/>
</dbReference>
<name>A0A427YPI2_9TREE</name>
<evidence type="ECO:0008006" key="4">
    <source>
        <dbReference type="Google" id="ProtNLM"/>
    </source>
</evidence>
<accession>A0A427YPI2</accession>
<dbReference type="AlphaFoldDB" id="A0A427YPI2"/>
<dbReference type="OrthoDB" id="5954308at2759"/>
<comment type="caution">
    <text evidence="2">The sequence shown here is derived from an EMBL/GenBank/DDBJ whole genome shotgun (WGS) entry which is preliminary data.</text>
</comment>